<dbReference type="Proteomes" id="UP001604336">
    <property type="component" value="Unassembled WGS sequence"/>
</dbReference>
<dbReference type="AlphaFoldDB" id="A0ABD1Q3Q2"/>
<protein>
    <submittedName>
        <fullName evidence="2">Plus3 domain-containing protein</fullName>
    </submittedName>
</protein>
<feature type="region of interest" description="Disordered" evidence="1">
    <location>
        <begin position="273"/>
        <end position="296"/>
    </location>
</feature>
<name>A0ABD1Q3Q2_9LAMI</name>
<sequence>MSYEVESESEQEAMSWERGRNEGLGHNIGWEREVESGYRTALIWKCKFFPSEISQKQFGDWHRIYRILDNVEFIVPGLDDLAEDLPLGCMAAMLATGLHLLFPRIIRTFLREWRIAPTQIYPNGWRIMIGFLILWDQLCFSRPSVREFNSLYSFKSNEKRSGWWYASMKARTRGSVVTRTPNFFKNWKKFWFFVRDSWKFSENEGYSSYDPTEESSERARRARTLSEHFRSCSTLIIEENLISARLSPTSLDRAQPRQSGEEMKDIYVLLNKKNQARKGKRKALAEDHDQSSRSHSPSEIVLYVFRA</sequence>
<evidence type="ECO:0000313" key="2">
    <source>
        <dbReference type="EMBL" id="KAL2470755.1"/>
    </source>
</evidence>
<evidence type="ECO:0000313" key="3">
    <source>
        <dbReference type="Proteomes" id="UP001604336"/>
    </source>
</evidence>
<accession>A0ABD1Q3Q2</accession>
<organism evidence="2 3">
    <name type="scientific">Abeliophyllum distichum</name>
    <dbReference type="NCBI Taxonomy" id="126358"/>
    <lineage>
        <taxon>Eukaryota</taxon>
        <taxon>Viridiplantae</taxon>
        <taxon>Streptophyta</taxon>
        <taxon>Embryophyta</taxon>
        <taxon>Tracheophyta</taxon>
        <taxon>Spermatophyta</taxon>
        <taxon>Magnoliopsida</taxon>
        <taxon>eudicotyledons</taxon>
        <taxon>Gunneridae</taxon>
        <taxon>Pentapetalae</taxon>
        <taxon>asterids</taxon>
        <taxon>lamiids</taxon>
        <taxon>Lamiales</taxon>
        <taxon>Oleaceae</taxon>
        <taxon>Forsythieae</taxon>
        <taxon>Abeliophyllum</taxon>
    </lineage>
</organism>
<dbReference type="EMBL" id="JBFOLK010000012">
    <property type="protein sequence ID" value="KAL2470755.1"/>
    <property type="molecule type" value="Genomic_DNA"/>
</dbReference>
<proteinExistence type="predicted"/>
<evidence type="ECO:0000256" key="1">
    <source>
        <dbReference type="SAM" id="MobiDB-lite"/>
    </source>
</evidence>
<feature type="compositionally biased region" description="Basic and acidic residues" evidence="1">
    <location>
        <begin position="283"/>
        <end position="292"/>
    </location>
</feature>
<comment type="caution">
    <text evidence="2">The sequence shown here is derived from an EMBL/GenBank/DDBJ whole genome shotgun (WGS) entry which is preliminary data.</text>
</comment>
<keyword evidence="3" id="KW-1185">Reference proteome</keyword>
<gene>
    <name evidence="2" type="ORF">Adt_38891</name>
</gene>
<reference evidence="3" key="1">
    <citation type="submission" date="2024-07" db="EMBL/GenBank/DDBJ databases">
        <title>Two chromosome-level genome assemblies of Korean endemic species Abeliophyllum distichum and Forsythia ovata (Oleaceae).</title>
        <authorList>
            <person name="Jang H."/>
        </authorList>
    </citation>
    <scope>NUCLEOTIDE SEQUENCE [LARGE SCALE GENOMIC DNA]</scope>
</reference>